<dbReference type="SUPFAM" id="SSF53756">
    <property type="entry name" value="UDP-Glycosyltransferase/glycogen phosphorylase"/>
    <property type="match status" value="1"/>
</dbReference>
<evidence type="ECO:0000259" key="3">
    <source>
        <dbReference type="Pfam" id="PF00534"/>
    </source>
</evidence>
<dbReference type="InterPro" id="IPR001296">
    <property type="entry name" value="Glyco_trans_1"/>
</dbReference>
<feature type="transmembrane region" description="Helical" evidence="2">
    <location>
        <begin position="78"/>
        <end position="100"/>
    </location>
</feature>
<proteinExistence type="predicted"/>
<keyword evidence="1 4" id="KW-0808">Transferase</keyword>
<dbReference type="OrthoDB" id="9811239at2"/>
<dbReference type="Pfam" id="PF00534">
    <property type="entry name" value="Glycos_transf_1"/>
    <property type="match status" value="1"/>
</dbReference>
<keyword evidence="2" id="KW-0812">Transmembrane</keyword>
<reference evidence="4 5" key="1">
    <citation type="submission" date="2018-05" db="EMBL/GenBank/DDBJ databases">
        <title>Marinilabilia rubrum sp. nov., isolated from saltern sediment.</title>
        <authorList>
            <person name="Zhang R."/>
        </authorList>
    </citation>
    <scope>NUCLEOTIDE SEQUENCE [LARGE SCALE GENOMIC DNA]</scope>
    <source>
        <strain evidence="4 5">WTE16</strain>
    </source>
</reference>
<dbReference type="PANTHER" id="PTHR46401">
    <property type="entry name" value="GLYCOSYLTRANSFERASE WBBK-RELATED"/>
    <property type="match status" value="1"/>
</dbReference>
<dbReference type="Gene3D" id="3.40.50.2000">
    <property type="entry name" value="Glycogen Phosphorylase B"/>
    <property type="match status" value="2"/>
</dbReference>
<name>A0A2U2B7E2_9BACT</name>
<dbReference type="Proteomes" id="UP000244956">
    <property type="component" value="Unassembled WGS sequence"/>
</dbReference>
<keyword evidence="2" id="KW-0472">Membrane</keyword>
<evidence type="ECO:0000256" key="1">
    <source>
        <dbReference type="ARBA" id="ARBA00022679"/>
    </source>
</evidence>
<accession>A0A2U2B7E2</accession>
<protein>
    <submittedName>
        <fullName evidence="4">Glycosyl transferase family 1</fullName>
    </submittedName>
</protein>
<organism evidence="4 5">
    <name type="scientific">Marinilabilia rubra</name>
    <dbReference type="NCBI Taxonomy" id="2162893"/>
    <lineage>
        <taxon>Bacteria</taxon>
        <taxon>Pseudomonadati</taxon>
        <taxon>Bacteroidota</taxon>
        <taxon>Bacteroidia</taxon>
        <taxon>Marinilabiliales</taxon>
        <taxon>Marinilabiliaceae</taxon>
        <taxon>Marinilabilia</taxon>
    </lineage>
</organism>
<dbReference type="GO" id="GO:0009103">
    <property type="term" value="P:lipopolysaccharide biosynthetic process"/>
    <property type="evidence" value="ECO:0007669"/>
    <property type="project" value="TreeGrafter"/>
</dbReference>
<dbReference type="RefSeq" id="WP_109264729.1">
    <property type="nucleotide sequence ID" value="NZ_QEWP01000009.1"/>
</dbReference>
<evidence type="ECO:0000313" key="5">
    <source>
        <dbReference type="Proteomes" id="UP000244956"/>
    </source>
</evidence>
<evidence type="ECO:0000256" key="2">
    <source>
        <dbReference type="SAM" id="Phobius"/>
    </source>
</evidence>
<feature type="domain" description="Glycosyl transferase family 1" evidence="3">
    <location>
        <begin position="183"/>
        <end position="347"/>
    </location>
</feature>
<gene>
    <name evidence="4" type="ORF">DDZ16_12050</name>
</gene>
<keyword evidence="2" id="KW-1133">Transmembrane helix</keyword>
<dbReference type="AlphaFoldDB" id="A0A2U2B7E2"/>
<dbReference type="PANTHER" id="PTHR46401:SF2">
    <property type="entry name" value="GLYCOSYLTRANSFERASE WBBK-RELATED"/>
    <property type="match status" value="1"/>
</dbReference>
<keyword evidence="5" id="KW-1185">Reference proteome</keyword>
<dbReference type="CDD" id="cd03801">
    <property type="entry name" value="GT4_PimA-like"/>
    <property type="match status" value="1"/>
</dbReference>
<evidence type="ECO:0000313" key="4">
    <source>
        <dbReference type="EMBL" id="PWD98990.1"/>
    </source>
</evidence>
<sequence length="386" mass="44935">MRNKQLDRKPKIGVIGLKGFPAYGGSARAGENMMAFLRDDFHFVVFNTTTHTSRKTGVYDEIEQVVFKKFFIKSLNTIYYYLLSTFYCLFKGGFDVIHVYHVDAAFIVPLLRLRYRVVSGHRARPQLAAKWNSVVRQYFVFMEWLFFKMPADVVTSVSKPIVGLFQNRTRRKIFFIPNGIVFKNNPKPYDIKEKDYILFASGRVISSKGAHVMLQSLNQLNYQGRVLIIGNRDHSPGYSEKLEQLAESLNVRFIDIIKNKDLLMAYLRNSRMFVFPSFHEGMSNMLLEAVSAQVPVICSDIPENEQVFDEGEVFFFKTGEPDDLAKKINYALENREIAEAVARRGYERLRKDYDWETLAQRYADIYNWLIEHKKPLNRNNDAFQGK</sequence>
<comment type="caution">
    <text evidence="4">The sequence shown here is derived from an EMBL/GenBank/DDBJ whole genome shotgun (WGS) entry which is preliminary data.</text>
</comment>
<dbReference type="GO" id="GO:0016757">
    <property type="term" value="F:glycosyltransferase activity"/>
    <property type="evidence" value="ECO:0007669"/>
    <property type="project" value="InterPro"/>
</dbReference>
<dbReference type="EMBL" id="QEWP01000009">
    <property type="protein sequence ID" value="PWD98990.1"/>
    <property type="molecule type" value="Genomic_DNA"/>
</dbReference>